<proteinExistence type="predicted"/>
<dbReference type="InterPro" id="IPR048265">
    <property type="entry name" value="Rax2-like_third"/>
</dbReference>
<dbReference type="AlphaFoldDB" id="A0A367JR46"/>
<evidence type="ECO:0000259" key="2">
    <source>
        <dbReference type="Pfam" id="PF20842"/>
    </source>
</evidence>
<accession>A0A367JR46</accession>
<dbReference type="EMBL" id="PJQM01002857">
    <property type="protein sequence ID" value="RCH92339.1"/>
    <property type="molecule type" value="Genomic_DNA"/>
</dbReference>
<dbReference type="InterPro" id="IPR048266">
    <property type="entry name" value="Rax2-like_second"/>
</dbReference>
<feature type="domain" description="Rax2-like third" evidence="3">
    <location>
        <begin position="337"/>
        <end position="493"/>
    </location>
</feature>
<reference evidence="4 5" key="1">
    <citation type="journal article" date="2018" name="G3 (Bethesda)">
        <title>Phylogenetic and Phylogenomic Definition of Rhizopus Species.</title>
        <authorList>
            <person name="Gryganskyi A.P."/>
            <person name="Golan J."/>
            <person name="Dolatabadi S."/>
            <person name="Mondo S."/>
            <person name="Robb S."/>
            <person name="Idnurm A."/>
            <person name="Muszewska A."/>
            <person name="Steczkiewicz K."/>
            <person name="Masonjones S."/>
            <person name="Liao H.L."/>
            <person name="Gajdeczka M.T."/>
            <person name="Anike F."/>
            <person name="Vuek A."/>
            <person name="Anishchenko I.M."/>
            <person name="Voigt K."/>
            <person name="de Hoog G.S."/>
            <person name="Smith M.E."/>
            <person name="Heitman J."/>
            <person name="Vilgalys R."/>
            <person name="Stajich J.E."/>
        </authorList>
    </citation>
    <scope>NUCLEOTIDE SEQUENCE [LARGE SCALE GENOMIC DNA]</scope>
    <source>
        <strain evidence="4 5">LSU 92-RS-03</strain>
    </source>
</reference>
<protein>
    <submittedName>
        <fullName evidence="4">Uncharacterized protein</fullName>
    </submittedName>
</protein>
<gene>
    <name evidence="4" type="ORF">CU098_004876</name>
</gene>
<name>A0A367JR46_RHIST</name>
<keyword evidence="5" id="KW-1185">Reference proteome</keyword>
<evidence type="ECO:0000259" key="3">
    <source>
        <dbReference type="Pfam" id="PF20843"/>
    </source>
</evidence>
<dbReference type="Gene3D" id="2.120.10.80">
    <property type="entry name" value="Kelch-type beta propeller"/>
    <property type="match status" value="1"/>
</dbReference>
<feature type="domain" description="Rax2-like C-terminal" evidence="1">
    <location>
        <begin position="777"/>
        <end position="988"/>
    </location>
</feature>
<dbReference type="OrthoDB" id="2503993at2759"/>
<dbReference type="PANTHER" id="PTHR31778">
    <property type="entry name" value="BUD SITE SELECTION PROTEIN RAX2"/>
    <property type="match status" value="1"/>
</dbReference>
<dbReference type="Pfam" id="PF20843">
    <property type="entry name" value="Rax2_3"/>
    <property type="match status" value="1"/>
</dbReference>
<dbReference type="Proteomes" id="UP000253551">
    <property type="component" value="Unassembled WGS sequence"/>
</dbReference>
<dbReference type="GO" id="GO:1902929">
    <property type="term" value="C:plasma membrane of growing cell tip"/>
    <property type="evidence" value="ECO:0007669"/>
    <property type="project" value="TreeGrafter"/>
</dbReference>
<dbReference type="Pfam" id="PF12768">
    <property type="entry name" value="Rax2"/>
    <property type="match status" value="1"/>
</dbReference>
<feature type="non-terminal residue" evidence="4">
    <location>
        <position position="989"/>
    </location>
</feature>
<evidence type="ECO:0000313" key="4">
    <source>
        <dbReference type="EMBL" id="RCH92339.1"/>
    </source>
</evidence>
<evidence type="ECO:0000259" key="1">
    <source>
        <dbReference type="Pfam" id="PF12768"/>
    </source>
</evidence>
<dbReference type="Pfam" id="PF20842">
    <property type="entry name" value="Rax2_2"/>
    <property type="match status" value="1"/>
</dbReference>
<comment type="caution">
    <text evidence="4">The sequence shown here is derived from an EMBL/GenBank/DDBJ whole genome shotgun (WGS) entry which is preliminary data.</text>
</comment>
<feature type="domain" description="Rax2-like second" evidence="2">
    <location>
        <begin position="196"/>
        <end position="322"/>
    </location>
</feature>
<dbReference type="PANTHER" id="PTHR31778:SF2">
    <property type="entry name" value="BUD SITE SELECTION PROTEIN RAX2"/>
    <property type="match status" value="1"/>
</dbReference>
<dbReference type="STRING" id="4846.A0A367JR46"/>
<evidence type="ECO:0000313" key="5">
    <source>
        <dbReference type="Proteomes" id="UP000253551"/>
    </source>
</evidence>
<sequence length="989" mass="106931">VPTVNVENMNQLGFIGDYVGISPFQDARQTESIPSNNTALFIHSNNLFTLFSTVDGTIDTHCQLNSTSYILGGTFNTINDTQYNHIAQLNLDTMQLAPLQQGLDGPVRSLYCTNDSVYVGGEFNKPTGYNSTELSYAALYSQGQWTALPWKGFNGPVYTIEPTTQSILFGGKFDTIGDGTFSNQSYQQPFDLGSLATITAGNGGYGSDPTSVVCSQSPWYLQSGNTGYWQAQFPFAIQPSLFRLTNTHNDSGTLQFNIIALGSNDYFQLSYLDPVTQQIQNCSQSCFLSNTTTFQDFTVTSPLTANGVRINIDTWYGTRGGLGGVQIFRSDTSLQPHASSSTNSSSCYSNTQSSSTITTGNWTETFAYGTYQDFLTSTFSASELSTVDLSVTYQPYIPSQGNYSVYVTTPGCVGTSNCDQRTKVQLLIELTPGNQTTLSLSQQNYEDQRTLIYEGTISASGTFQPKVVLKIDTANVTLPSSSTVSVIADSMEFIRTSNYTSLSSILEYYPSNQSWSALADQLALGSTVRTLSVYQDTIYIGGQFSQNGTTNIISYKQQTLSPLSTGLNGQVTTSLIAGSKLVVGGNFTQTDNNGLNYIALYDLQTNSWSSISQGLNNQVDHISLLDNTTLDISGPFTQLLGASTVYNNARFSLTNNSWIQPSSFVLGSSQNLALNSTASLYFGNIRNAQSYQTKDVTLVDSWWVNQNATVESGLVYQDALILSGQFMLESEYQVAMYQKNSWQGLVQGLSGNISTMLIVGHQLFIGGNFTGQNINGLVVYDLENKTMSNVKGVYNANQGVGQVNAMRSNGESVFIAGNFDYAGTLNCGSLCALSTQTLQWKLVGGNSLTGTVNDLSVQDNGTIVAVGDLKVDGQQTPIAELNNHIWTALSASVTAPTTLLAQGSGNYVMSGRNQNNTFIGLWDGQQFNALNQTNLDSASDIQQLLFVPISSSPNERRYPANSNAMLMAIGHLLTDNGQSSSAALYDGAQ</sequence>
<organism evidence="4 5">
    <name type="scientific">Rhizopus stolonifer</name>
    <name type="common">Rhizopus nigricans</name>
    <dbReference type="NCBI Taxonomy" id="4846"/>
    <lineage>
        <taxon>Eukaryota</taxon>
        <taxon>Fungi</taxon>
        <taxon>Fungi incertae sedis</taxon>
        <taxon>Mucoromycota</taxon>
        <taxon>Mucoromycotina</taxon>
        <taxon>Mucoromycetes</taxon>
        <taxon>Mucorales</taxon>
        <taxon>Mucorineae</taxon>
        <taxon>Rhizopodaceae</taxon>
        <taxon>Rhizopus</taxon>
    </lineage>
</organism>
<dbReference type="SUPFAM" id="SSF117281">
    <property type="entry name" value="Kelch motif"/>
    <property type="match status" value="1"/>
</dbReference>
<dbReference type="InterPro" id="IPR024982">
    <property type="entry name" value="Rax2-like_C"/>
</dbReference>
<feature type="non-terminal residue" evidence="4">
    <location>
        <position position="1"/>
    </location>
</feature>
<dbReference type="InterPro" id="IPR015915">
    <property type="entry name" value="Kelch-typ_b-propeller"/>
</dbReference>